<feature type="compositionally biased region" description="Polar residues" evidence="1">
    <location>
        <begin position="1"/>
        <end position="11"/>
    </location>
</feature>
<evidence type="ECO:0000256" key="1">
    <source>
        <dbReference type="SAM" id="MobiDB-lite"/>
    </source>
</evidence>
<dbReference type="AlphaFoldDB" id="A0A8H3WRB4"/>
<sequence length="144" mass="16222">MRQHRQWSSNPALIPRRAPSDPASIRPRWQPHGSHACLQLRGRYRGPIAIKQGQHVVALGKMPPFFSWFSVSPRLLRRLGLPGWDRRDDAGEVMPTGFLSRPTTLQEMDISGWFPTIRGIEGPGAEKEANEHGPPPRLVFSSQT</sequence>
<keyword evidence="3" id="KW-1185">Reference proteome</keyword>
<reference evidence="2 3" key="1">
    <citation type="submission" date="2019-12" db="EMBL/GenBank/DDBJ databases">
        <title>A genome sequence resource for the geographically widespread anthracnose pathogen Colletotrichum asianum.</title>
        <authorList>
            <person name="Meng Y."/>
        </authorList>
    </citation>
    <scope>NUCLEOTIDE SEQUENCE [LARGE SCALE GENOMIC DNA]</scope>
    <source>
        <strain evidence="2 3">ICMP 18580</strain>
    </source>
</reference>
<evidence type="ECO:0000313" key="3">
    <source>
        <dbReference type="Proteomes" id="UP000434172"/>
    </source>
</evidence>
<name>A0A8H3WRB4_9PEZI</name>
<gene>
    <name evidence="2" type="ORF">GQ607_001191</name>
</gene>
<dbReference type="Proteomes" id="UP000434172">
    <property type="component" value="Unassembled WGS sequence"/>
</dbReference>
<organism evidence="2 3">
    <name type="scientific">Colletotrichum asianum</name>
    <dbReference type="NCBI Taxonomy" id="702518"/>
    <lineage>
        <taxon>Eukaryota</taxon>
        <taxon>Fungi</taxon>
        <taxon>Dikarya</taxon>
        <taxon>Ascomycota</taxon>
        <taxon>Pezizomycotina</taxon>
        <taxon>Sordariomycetes</taxon>
        <taxon>Hypocreomycetidae</taxon>
        <taxon>Glomerellales</taxon>
        <taxon>Glomerellaceae</taxon>
        <taxon>Colletotrichum</taxon>
        <taxon>Colletotrichum gloeosporioides species complex</taxon>
    </lineage>
</organism>
<accession>A0A8H3WRB4</accession>
<protein>
    <submittedName>
        <fullName evidence="2">Uncharacterized protein</fullName>
    </submittedName>
</protein>
<evidence type="ECO:0000313" key="2">
    <source>
        <dbReference type="EMBL" id="KAF0331445.1"/>
    </source>
</evidence>
<dbReference type="EMBL" id="WOWK01000003">
    <property type="protein sequence ID" value="KAF0331445.1"/>
    <property type="molecule type" value="Genomic_DNA"/>
</dbReference>
<proteinExistence type="predicted"/>
<feature type="region of interest" description="Disordered" evidence="1">
    <location>
        <begin position="1"/>
        <end position="30"/>
    </location>
</feature>
<comment type="caution">
    <text evidence="2">The sequence shown here is derived from an EMBL/GenBank/DDBJ whole genome shotgun (WGS) entry which is preliminary data.</text>
</comment>
<feature type="region of interest" description="Disordered" evidence="1">
    <location>
        <begin position="120"/>
        <end position="144"/>
    </location>
</feature>